<keyword evidence="2" id="KW-0175">Coiled coil</keyword>
<evidence type="ECO:0000259" key="3">
    <source>
        <dbReference type="PROSITE" id="PS51707"/>
    </source>
</evidence>
<dbReference type="Pfam" id="PF05949">
    <property type="entry name" value="DUF881"/>
    <property type="match status" value="1"/>
</dbReference>
<sequence>MSQLNNKRKTGFAGVACVLGVMLAIQFQTTNNPVTRDTRDMWELRADLEKEKQRQQDLNNEIKKYQALLDDYEQSRKKEKTEAMEKALHDLKEAAGLTEVSGQGILITVEPFNEGEAPKLYPELIRRLINELNRYEAKDISVDGQRIISTTPIREVNGETYINNQPLGSFPIEIKVIADDAQKLQNKIIASQSAEDFVRENLYIDSKPQNQLTLPAYDKPIRVKYMKQAKEEL</sequence>
<comment type="caution">
    <text evidence="4">The sequence shown here is derived from an EMBL/GenBank/DDBJ whole genome shotgun (WGS) entry which is preliminary data.</text>
</comment>
<evidence type="ECO:0000313" key="4">
    <source>
        <dbReference type="EMBL" id="MDN4073530.1"/>
    </source>
</evidence>
<feature type="coiled-coil region" evidence="2">
    <location>
        <begin position="41"/>
        <end position="82"/>
    </location>
</feature>
<dbReference type="PANTHER" id="PTHR37313:SF2">
    <property type="entry name" value="UPF0749 PROTEIN YLXX"/>
    <property type="match status" value="1"/>
</dbReference>
<dbReference type="InterPro" id="IPR010273">
    <property type="entry name" value="DUF881"/>
</dbReference>
<keyword evidence="5" id="KW-1185">Reference proteome</keyword>
<comment type="similarity">
    <text evidence="1">Belongs to the UPF0749 family.</text>
</comment>
<feature type="domain" description="CYTH" evidence="3">
    <location>
        <begin position="169"/>
        <end position="233"/>
    </location>
</feature>
<dbReference type="EMBL" id="JAUHLN010000002">
    <property type="protein sequence ID" value="MDN4073530.1"/>
    <property type="molecule type" value="Genomic_DNA"/>
</dbReference>
<dbReference type="PROSITE" id="PS51707">
    <property type="entry name" value="CYTH"/>
    <property type="match status" value="1"/>
</dbReference>
<dbReference type="Gene3D" id="3.30.70.1880">
    <property type="entry name" value="Protein of unknown function DUF881"/>
    <property type="match status" value="1"/>
</dbReference>
<dbReference type="PANTHER" id="PTHR37313">
    <property type="entry name" value="UPF0749 PROTEIN RV1825"/>
    <property type="match status" value="1"/>
</dbReference>
<dbReference type="InterPro" id="IPR023577">
    <property type="entry name" value="CYTH_domain"/>
</dbReference>
<gene>
    <name evidence="4" type="ORF">QYF49_11020</name>
</gene>
<protein>
    <submittedName>
        <fullName evidence="4">DUF881 domain-containing protein</fullName>
    </submittedName>
</protein>
<accession>A0ABT8E6J3</accession>
<evidence type="ECO:0000256" key="1">
    <source>
        <dbReference type="ARBA" id="ARBA00009108"/>
    </source>
</evidence>
<reference evidence="4" key="1">
    <citation type="submission" date="2023-06" db="EMBL/GenBank/DDBJ databases">
        <title>Draft Genome Sequences of Representative Paenibacillus Polymyxa, Bacillus cereus, Fictibacillus sp., and Brevibacillus agri Strains Isolated from Amazonian Dark Earth.</title>
        <authorList>
            <person name="Pellegrinetti T.A."/>
            <person name="Cunha I.C.M."/>
            <person name="Chaves M.G."/>
            <person name="Freitas A.S."/>
            <person name="Silva A.V.R."/>
            <person name="Tsai S.M."/>
            <person name="Mendes L.W."/>
        </authorList>
    </citation>
    <scope>NUCLEOTIDE SEQUENCE</scope>
    <source>
        <strain evidence="4">CENA-BCM004</strain>
    </source>
</reference>
<organism evidence="4 5">
    <name type="scientific">Fictibacillus terranigra</name>
    <dbReference type="NCBI Taxonomy" id="3058424"/>
    <lineage>
        <taxon>Bacteria</taxon>
        <taxon>Bacillati</taxon>
        <taxon>Bacillota</taxon>
        <taxon>Bacilli</taxon>
        <taxon>Bacillales</taxon>
        <taxon>Fictibacillaceae</taxon>
        <taxon>Fictibacillus</taxon>
    </lineage>
</organism>
<proteinExistence type="inferred from homology"/>
<dbReference type="Proteomes" id="UP001168694">
    <property type="component" value="Unassembled WGS sequence"/>
</dbReference>
<evidence type="ECO:0000313" key="5">
    <source>
        <dbReference type="Proteomes" id="UP001168694"/>
    </source>
</evidence>
<name>A0ABT8E6J3_9BACL</name>
<evidence type="ECO:0000256" key="2">
    <source>
        <dbReference type="SAM" id="Coils"/>
    </source>
</evidence>